<evidence type="ECO:0000313" key="10">
    <source>
        <dbReference type="Proteomes" id="UP000663842"/>
    </source>
</evidence>
<comment type="caution">
    <text evidence="9">The sequence shown here is derived from an EMBL/GenBank/DDBJ whole genome shotgun (WGS) entry which is preliminary data.</text>
</comment>
<evidence type="ECO:0000256" key="2">
    <source>
        <dbReference type="ARBA" id="ARBA00005557"/>
    </source>
</evidence>
<evidence type="ECO:0000256" key="3">
    <source>
        <dbReference type="ARBA" id="ARBA00022946"/>
    </source>
</evidence>
<dbReference type="Pfam" id="PF10780">
    <property type="entry name" value="MRP_L53"/>
    <property type="match status" value="1"/>
</dbReference>
<feature type="non-terminal residue" evidence="9">
    <location>
        <position position="1"/>
    </location>
</feature>
<comment type="subcellular location">
    <subcellularLocation>
        <location evidence="1">Mitochondrion</location>
    </subcellularLocation>
</comment>
<evidence type="ECO:0000256" key="6">
    <source>
        <dbReference type="ARBA" id="ARBA00023274"/>
    </source>
</evidence>
<dbReference type="GO" id="GO:0005762">
    <property type="term" value="C:mitochondrial large ribosomal subunit"/>
    <property type="evidence" value="ECO:0007669"/>
    <property type="project" value="TreeGrafter"/>
</dbReference>
<dbReference type="PANTHER" id="PTHR33618:SF1">
    <property type="entry name" value="LARGE RIBOSOMAL SUBUNIT PROTEIN ML53"/>
    <property type="match status" value="1"/>
</dbReference>
<accession>A0A820HMV2</accession>
<dbReference type="AlphaFoldDB" id="A0A820HMV2"/>
<keyword evidence="5" id="KW-0496">Mitochondrion</keyword>
<evidence type="ECO:0000256" key="5">
    <source>
        <dbReference type="ARBA" id="ARBA00023128"/>
    </source>
</evidence>
<evidence type="ECO:0000313" key="9">
    <source>
        <dbReference type="EMBL" id="CAF4294678.1"/>
    </source>
</evidence>
<reference evidence="9" key="1">
    <citation type="submission" date="2021-02" db="EMBL/GenBank/DDBJ databases">
        <authorList>
            <person name="Nowell W R."/>
        </authorList>
    </citation>
    <scope>NUCLEOTIDE SEQUENCE</scope>
</reference>
<dbReference type="EMBL" id="CAJOBF010010666">
    <property type="protein sequence ID" value="CAF4294678.1"/>
    <property type="molecule type" value="Genomic_DNA"/>
</dbReference>
<evidence type="ECO:0000256" key="7">
    <source>
        <dbReference type="ARBA" id="ARBA00035180"/>
    </source>
</evidence>
<dbReference type="InterPro" id="IPR019716">
    <property type="entry name" value="Ribosomal_mL53"/>
</dbReference>
<keyword evidence="6" id="KW-0687">Ribonucleoprotein</keyword>
<dbReference type="Proteomes" id="UP000663842">
    <property type="component" value="Unassembled WGS sequence"/>
</dbReference>
<name>A0A820HMV2_9BILA</name>
<keyword evidence="4" id="KW-0689">Ribosomal protein</keyword>
<evidence type="ECO:0000256" key="1">
    <source>
        <dbReference type="ARBA" id="ARBA00004173"/>
    </source>
</evidence>
<dbReference type="InterPro" id="IPR052473">
    <property type="entry name" value="mtLSU_mL53"/>
</dbReference>
<sequence>NSKQKMSNWLSREIKHILPTFDLHAIRTVLVTFDPWRHDSRATRDFLHIITDDSVAKYYPKMFVKPTIKSDLSEPIITVEFIDASKAIFKASKLTTLDIFTKLKPLCINKAPPP</sequence>
<dbReference type="Gene3D" id="3.40.30.10">
    <property type="entry name" value="Glutaredoxin"/>
    <property type="match status" value="1"/>
</dbReference>
<evidence type="ECO:0000256" key="8">
    <source>
        <dbReference type="ARBA" id="ARBA00042721"/>
    </source>
</evidence>
<gene>
    <name evidence="9" type="ORF">UXM345_LOCUS33072</name>
</gene>
<evidence type="ECO:0000256" key="4">
    <source>
        <dbReference type="ARBA" id="ARBA00022980"/>
    </source>
</evidence>
<proteinExistence type="inferred from homology"/>
<comment type="similarity">
    <text evidence="2">Belongs to the mitochondrion-specific ribosomal protein mL53 family.</text>
</comment>
<dbReference type="PANTHER" id="PTHR33618">
    <property type="entry name" value="39S RIBOSOMAL PROTEIN L53, MITOCHONDRIAL"/>
    <property type="match status" value="1"/>
</dbReference>
<organism evidence="9 10">
    <name type="scientific">Rotaria magnacalcarata</name>
    <dbReference type="NCBI Taxonomy" id="392030"/>
    <lineage>
        <taxon>Eukaryota</taxon>
        <taxon>Metazoa</taxon>
        <taxon>Spiralia</taxon>
        <taxon>Gnathifera</taxon>
        <taxon>Rotifera</taxon>
        <taxon>Eurotatoria</taxon>
        <taxon>Bdelloidea</taxon>
        <taxon>Philodinida</taxon>
        <taxon>Philodinidae</taxon>
        <taxon>Rotaria</taxon>
    </lineage>
</organism>
<keyword evidence="3" id="KW-0809">Transit peptide</keyword>
<protein>
    <recommendedName>
        <fullName evidence="7">Large ribosomal subunit protein mL53</fullName>
    </recommendedName>
    <alternativeName>
        <fullName evidence="8">39S ribosomal protein L53, mitochondrial</fullName>
    </alternativeName>
</protein>